<keyword evidence="11" id="KW-0963">Cytoplasm</keyword>
<dbReference type="EC" id="6.3.1.2" evidence="2 12"/>
<protein>
    <recommendedName>
        <fullName evidence="3 12">Glutamine synthetase</fullName>
        <ecNumber evidence="2 12">6.3.1.2</ecNumber>
    </recommendedName>
</protein>
<dbReference type="InterPro" id="IPR036651">
    <property type="entry name" value="Gln_synt_N_sf"/>
</dbReference>
<keyword evidence="6 12" id="KW-0067">ATP-binding</keyword>
<comment type="subunit">
    <text evidence="11">Oligomer of 12 subunits arranged in the form of two hexagons.</text>
</comment>
<dbReference type="PROSITE" id="PS51987">
    <property type="entry name" value="GS_CATALYTIC"/>
    <property type="match status" value="1"/>
</dbReference>
<feature type="binding site" evidence="7">
    <location>
        <position position="128"/>
    </location>
    <ligand>
        <name>Mg(2+)</name>
        <dbReference type="ChEBI" id="CHEBI:18420"/>
        <label>1</label>
    </ligand>
</feature>
<evidence type="ECO:0000256" key="11">
    <source>
        <dbReference type="RuleBase" id="RU000387"/>
    </source>
</evidence>
<dbReference type="GO" id="GO:0004356">
    <property type="term" value="F:glutamine synthetase activity"/>
    <property type="evidence" value="ECO:0007669"/>
    <property type="project" value="UniProtKB-EC"/>
</dbReference>
<comment type="caution">
    <text evidence="15">The sequence shown here is derived from an EMBL/GenBank/DDBJ whole genome shotgun (WGS) entry which is preliminary data.</text>
</comment>
<dbReference type="InterPro" id="IPR014746">
    <property type="entry name" value="Gln_synth/guanido_kin_cat_dom"/>
</dbReference>
<comment type="subcellular location">
    <subcellularLocation>
        <location evidence="11">Cytoplasm</location>
    </subcellularLocation>
</comment>
<dbReference type="GO" id="GO:0016020">
    <property type="term" value="C:membrane"/>
    <property type="evidence" value="ECO:0007669"/>
    <property type="project" value="TreeGrafter"/>
</dbReference>
<dbReference type="GO" id="GO:0019740">
    <property type="term" value="P:nitrogen utilization"/>
    <property type="evidence" value="ECO:0007669"/>
    <property type="project" value="TreeGrafter"/>
</dbReference>
<dbReference type="FunFam" id="3.10.20.70:FF:000001">
    <property type="entry name" value="Glutamine synthetase"/>
    <property type="match status" value="1"/>
</dbReference>
<feature type="binding site" evidence="5">
    <location>
        <begin position="263"/>
        <end position="264"/>
    </location>
    <ligand>
        <name>L-glutamate</name>
        <dbReference type="ChEBI" id="CHEBI:29985"/>
    </ligand>
</feature>
<sequence length="467" mass="51023">MSETLNLIKEHDVKWVDMRFTDTHGKEQHVTIPVTEINEDFFEEGKMFDGSSIGGWKGINESDMILQPDDSASVMDPFAEDSTIIVRCNIVEPTTGQGYERDPRSVAKRAEAYLKSTGIADTAIFGPEPEFFVFDEVKWHADISGCGYSIGSEEASWSTNSNFEGGNTGHRPRVKGGYFPVPPVDSLHDLRAAMCDAMTAMGLTIEVHHHEVATAGQCEIGVGPNTLTAKADEVQILKYCVHNVAHAYGKTATFMPKPLVGDNGSGMHVHQSLSKDGVNIFHGDAYAGMSETALFYIGGIIKHAKALNALTNASTNAYKRLVPGFEAPVMLAYSARNRSASIRIPYVTNPKAYRIETRFPDPSANPYLCFASLMMAGLDGIKNKIHPGDPADKDLYDLPAEEALAIPTVAASFEEALAALDQDREFLTAGGVFTDDMIDAYIALKTEECQKISQTTHPVEFDLYYSV</sequence>
<comment type="cofactor">
    <cofactor evidence="7">
        <name>Mg(2+)</name>
        <dbReference type="ChEBI" id="CHEBI:18420"/>
    </cofactor>
    <text evidence="7">Binds 2 Mg(2+) ions per subunit.</text>
</comment>
<feature type="binding site" evidence="6">
    <location>
        <position position="338"/>
    </location>
    <ligand>
        <name>ATP</name>
        <dbReference type="ChEBI" id="CHEBI:30616"/>
    </ligand>
</feature>
<dbReference type="InterPro" id="IPR008147">
    <property type="entry name" value="Gln_synt_N"/>
</dbReference>
<comment type="similarity">
    <text evidence="1 9 10">Belongs to the glutamine synthetase family.</text>
</comment>
<dbReference type="PROSITE" id="PS51986">
    <property type="entry name" value="GS_BETA_GRASP"/>
    <property type="match status" value="1"/>
</dbReference>
<dbReference type="PROSITE" id="PS00181">
    <property type="entry name" value="GLNA_ATP"/>
    <property type="match status" value="1"/>
</dbReference>
<dbReference type="NCBIfam" id="NF007006">
    <property type="entry name" value="PRK09469.1"/>
    <property type="match status" value="1"/>
</dbReference>
<proteinExistence type="inferred from homology"/>
<feature type="binding site" evidence="5">
    <location>
        <position position="338"/>
    </location>
    <ligand>
        <name>L-glutamate</name>
        <dbReference type="ChEBI" id="CHEBI:29985"/>
    </ligand>
</feature>
<dbReference type="SUPFAM" id="SSF55931">
    <property type="entry name" value="Glutamine synthetase/guanido kinase"/>
    <property type="match status" value="1"/>
</dbReference>
<dbReference type="OrthoDB" id="9807095at2"/>
<dbReference type="PROSITE" id="PS00182">
    <property type="entry name" value="GLNA_ADENYLATION"/>
    <property type="match status" value="1"/>
</dbReference>
<feature type="binding site" evidence="7">
    <location>
        <position position="130"/>
    </location>
    <ligand>
        <name>Mg(2+)</name>
        <dbReference type="ChEBI" id="CHEBI:18420"/>
        <label>1</label>
    </ligand>
</feature>
<evidence type="ECO:0000256" key="9">
    <source>
        <dbReference type="PROSITE-ProRule" id="PRU01330"/>
    </source>
</evidence>
<dbReference type="PANTHER" id="PTHR43407">
    <property type="entry name" value="GLUTAMINE SYNTHETASE"/>
    <property type="match status" value="1"/>
</dbReference>
<dbReference type="InterPro" id="IPR008146">
    <property type="entry name" value="Gln_synth_cat_dom"/>
</dbReference>
<dbReference type="InterPro" id="IPR027303">
    <property type="entry name" value="Gln_synth_gly_rich_site"/>
</dbReference>
<reference evidence="15 16" key="1">
    <citation type="submission" date="2018-11" db="EMBL/GenBank/DDBJ databases">
        <title>The draft genome sequence of Amphritea opalescens ANRC-JH13T.</title>
        <authorList>
            <person name="Fang Z."/>
            <person name="Zhang Y."/>
            <person name="Han X."/>
        </authorList>
    </citation>
    <scope>NUCLEOTIDE SEQUENCE [LARGE SCALE GENOMIC DNA]</scope>
    <source>
        <strain evidence="15 16">ANRC-JH13</strain>
    </source>
</reference>
<dbReference type="FunFam" id="3.30.590.10:FF:000001">
    <property type="entry name" value="Glutamine synthetase"/>
    <property type="match status" value="1"/>
</dbReference>
<gene>
    <name evidence="15" type="ORF">EH243_13925</name>
</gene>
<keyword evidence="7" id="KW-0479">Metal-binding</keyword>
<dbReference type="RefSeq" id="WP_126159286.1">
    <property type="nucleotide sequence ID" value="NZ_RQXW01000013.1"/>
</dbReference>
<keyword evidence="6 12" id="KW-0547">Nucleotide-binding</keyword>
<feature type="binding site" evidence="5">
    <location>
        <position position="358"/>
    </location>
    <ligand>
        <name>L-glutamate</name>
        <dbReference type="ChEBI" id="CHEBI:29985"/>
    </ligand>
</feature>
<feature type="domain" description="GS catalytic" evidence="14">
    <location>
        <begin position="103"/>
        <end position="467"/>
    </location>
</feature>
<accession>A0A430KNW8</accession>
<feature type="binding site" evidence="6">
    <location>
        <position position="351"/>
    </location>
    <ligand>
        <name>ATP</name>
        <dbReference type="ChEBI" id="CHEBI:30616"/>
    </ligand>
</feature>
<dbReference type="AlphaFoldDB" id="A0A430KNW8"/>
<evidence type="ECO:0000313" key="15">
    <source>
        <dbReference type="EMBL" id="RTE65156.1"/>
    </source>
</evidence>
<dbReference type="PANTHER" id="PTHR43407:SF2">
    <property type="entry name" value="GLUTAMINE SYNTHETASE"/>
    <property type="match status" value="1"/>
</dbReference>
<feature type="modified residue" description="O-AMP-tyrosine" evidence="8">
    <location>
        <position position="396"/>
    </location>
</feature>
<evidence type="ECO:0000256" key="7">
    <source>
        <dbReference type="PIRSR" id="PIRSR604809-3"/>
    </source>
</evidence>
<keyword evidence="8" id="KW-0597">Phosphoprotein</keyword>
<keyword evidence="16" id="KW-1185">Reference proteome</keyword>
<feature type="domain" description="GS beta-grasp" evidence="13">
    <location>
        <begin position="11"/>
        <end position="95"/>
    </location>
</feature>
<keyword evidence="7" id="KW-0460">Magnesium</keyword>
<evidence type="ECO:0000256" key="4">
    <source>
        <dbReference type="ARBA" id="ARBA00049436"/>
    </source>
</evidence>
<dbReference type="GO" id="GO:0006542">
    <property type="term" value="P:glutamine biosynthetic process"/>
    <property type="evidence" value="ECO:0007669"/>
    <property type="project" value="InterPro"/>
</dbReference>
<evidence type="ECO:0000256" key="12">
    <source>
        <dbReference type="RuleBase" id="RU004356"/>
    </source>
</evidence>
<dbReference type="PROSITE" id="PS00180">
    <property type="entry name" value="GLNA_1"/>
    <property type="match status" value="1"/>
</dbReference>
<evidence type="ECO:0000256" key="5">
    <source>
        <dbReference type="PIRSR" id="PIRSR604809-1"/>
    </source>
</evidence>
<evidence type="ECO:0000259" key="14">
    <source>
        <dbReference type="PROSITE" id="PS51987"/>
    </source>
</evidence>
<dbReference type="Pfam" id="PF03951">
    <property type="entry name" value="Gln-synt_N"/>
    <property type="match status" value="1"/>
</dbReference>
<dbReference type="InterPro" id="IPR004809">
    <property type="entry name" value="Gln_synth_I"/>
</dbReference>
<evidence type="ECO:0000256" key="2">
    <source>
        <dbReference type="ARBA" id="ARBA00012937"/>
    </source>
</evidence>
<feature type="binding site" evidence="6">
    <location>
        <begin position="270"/>
        <end position="272"/>
    </location>
    <ligand>
        <name>ATP</name>
        <dbReference type="ChEBI" id="CHEBI:30616"/>
    </ligand>
</feature>
<dbReference type="GO" id="GO:0046872">
    <property type="term" value="F:metal ion binding"/>
    <property type="evidence" value="ECO:0007669"/>
    <property type="project" value="UniProtKB-KW"/>
</dbReference>
<evidence type="ECO:0000256" key="3">
    <source>
        <dbReference type="ARBA" id="ARBA00021364"/>
    </source>
</evidence>
<evidence type="ECO:0000256" key="6">
    <source>
        <dbReference type="PIRSR" id="PIRSR604809-2"/>
    </source>
</evidence>
<feature type="binding site" evidence="5">
    <location>
        <position position="320"/>
    </location>
    <ligand>
        <name>L-glutamate</name>
        <dbReference type="ChEBI" id="CHEBI:29985"/>
    </ligand>
</feature>
<dbReference type="NCBIfam" id="TIGR00653">
    <property type="entry name" value="GlnA"/>
    <property type="match status" value="1"/>
</dbReference>
<dbReference type="SUPFAM" id="SSF54368">
    <property type="entry name" value="Glutamine synthetase, N-terminal domain"/>
    <property type="match status" value="1"/>
</dbReference>
<dbReference type="EMBL" id="RQXW01000013">
    <property type="protein sequence ID" value="RTE65156.1"/>
    <property type="molecule type" value="Genomic_DNA"/>
</dbReference>
<dbReference type="SMART" id="SM01230">
    <property type="entry name" value="Gln-synt_C"/>
    <property type="match status" value="1"/>
</dbReference>
<feature type="binding site" evidence="7">
    <location>
        <position position="219"/>
    </location>
    <ligand>
        <name>Mg(2+)</name>
        <dbReference type="ChEBI" id="CHEBI:18420"/>
        <label>2</label>
    </ligand>
</feature>
<dbReference type="GO" id="GO:0005737">
    <property type="term" value="C:cytoplasm"/>
    <property type="evidence" value="ECO:0007669"/>
    <property type="project" value="UniProtKB-SubCell"/>
</dbReference>
<feature type="binding site" evidence="7">
    <location>
        <position position="268"/>
    </location>
    <ligand>
        <name>Mg(2+)</name>
        <dbReference type="ChEBI" id="CHEBI:18420"/>
        <label>1</label>
    </ligand>
</feature>
<evidence type="ECO:0000256" key="1">
    <source>
        <dbReference type="ARBA" id="ARBA00009897"/>
    </source>
</evidence>
<dbReference type="Gene3D" id="3.10.20.70">
    <property type="entry name" value="Glutamine synthetase, N-terminal domain"/>
    <property type="match status" value="1"/>
</dbReference>
<feature type="binding site" evidence="5">
    <location>
        <position position="326"/>
    </location>
    <ligand>
        <name>L-glutamate</name>
        <dbReference type="ChEBI" id="CHEBI:29985"/>
    </ligand>
</feature>
<feature type="binding site" evidence="6">
    <location>
        <position position="206"/>
    </location>
    <ligand>
        <name>ATP</name>
        <dbReference type="ChEBI" id="CHEBI:30616"/>
    </ligand>
</feature>
<feature type="binding site" evidence="7">
    <location>
        <position position="356"/>
    </location>
    <ligand>
        <name>Mg(2+)</name>
        <dbReference type="ChEBI" id="CHEBI:18420"/>
        <label>1</label>
    </ligand>
</feature>
<dbReference type="InterPro" id="IPR027302">
    <property type="entry name" value="Gln_synth_N_conserv_site"/>
</dbReference>
<name>A0A430KNW8_9GAMM</name>
<keyword evidence="12 15" id="KW-0436">Ligase</keyword>
<evidence type="ECO:0000313" key="16">
    <source>
        <dbReference type="Proteomes" id="UP000283087"/>
    </source>
</evidence>
<dbReference type="InterPro" id="IPR001637">
    <property type="entry name" value="Gln_synth_I_adenylation_site"/>
</dbReference>
<organism evidence="15 16">
    <name type="scientific">Amphritea opalescens</name>
    <dbReference type="NCBI Taxonomy" id="2490544"/>
    <lineage>
        <taxon>Bacteria</taxon>
        <taxon>Pseudomonadati</taxon>
        <taxon>Pseudomonadota</taxon>
        <taxon>Gammaproteobacteria</taxon>
        <taxon>Oceanospirillales</taxon>
        <taxon>Oceanospirillaceae</taxon>
        <taxon>Amphritea</taxon>
    </lineage>
</organism>
<feature type="binding site" evidence="7">
    <location>
        <position position="211"/>
    </location>
    <ligand>
        <name>Mg(2+)</name>
        <dbReference type="ChEBI" id="CHEBI:18420"/>
        <label>1</label>
    </ligand>
</feature>
<dbReference type="Gene3D" id="3.30.590.10">
    <property type="entry name" value="Glutamine synthetase/guanido kinase, catalytic domain"/>
    <property type="match status" value="1"/>
</dbReference>
<evidence type="ECO:0000256" key="8">
    <source>
        <dbReference type="PIRSR" id="PIRSR604809-50"/>
    </source>
</evidence>
<dbReference type="Proteomes" id="UP000283087">
    <property type="component" value="Unassembled WGS sequence"/>
</dbReference>
<comment type="catalytic activity">
    <reaction evidence="4 12">
        <text>L-glutamate + NH4(+) + ATP = L-glutamine + ADP + phosphate + H(+)</text>
        <dbReference type="Rhea" id="RHEA:16169"/>
        <dbReference type="ChEBI" id="CHEBI:15378"/>
        <dbReference type="ChEBI" id="CHEBI:28938"/>
        <dbReference type="ChEBI" id="CHEBI:29985"/>
        <dbReference type="ChEBI" id="CHEBI:30616"/>
        <dbReference type="ChEBI" id="CHEBI:43474"/>
        <dbReference type="ChEBI" id="CHEBI:58359"/>
        <dbReference type="ChEBI" id="CHEBI:456216"/>
        <dbReference type="EC" id="6.3.1.2"/>
    </reaction>
</comment>
<dbReference type="GO" id="GO:0005524">
    <property type="term" value="F:ATP binding"/>
    <property type="evidence" value="ECO:0007669"/>
    <property type="project" value="UniProtKB-KW"/>
</dbReference>
<evidence type="ECO:0000256" key="10">
    <source>
        <dbReference type="RuleBase" id="RU000384"/>
    </source>
</evidence>
<evidence type="ECO:0000259" key="13">
    <source>
        <dbReference type="PROSITE" id="PS51986"/>
    </source>
</evidence>
<dbReference type="Pfam" id="PF00120">
    <property type="entry name" value="Gln-synt_C"/>
    <property type="match status" value="1"/>
</dbReference>